<reference evidence="3 4" key="1">
    <citation type="submission" date="2019-02" db="EMBL/GenBank/DDBJ databases">
        <title>Deep-cultivation of Planctomycetes and their phenomic and genomic characterization uncovers novel biology.</title>
        <authorList>
            <person name="Wiegand S."/>
            <person name="Jogler M."/>
            <person name="Boedeker C."/>
            <person name="Pinto D."/>
            <person name="Vollmers J."/>
            <person name="Rivas-Marin E."/>
            <person name="Kohn T."/>
            <person name="Peeters S.H."/>
            <person name="Heuer A."/>
            <person name="Rast P."/>
            <person name="Oberbeckmann S."/>
            <person name="Bunk B."/>
            <person name="Jeske O."/>
            <person name="Meyerdierks A."/>
            <person name="Storesund J.E."/>
            <person name="Kallscheuer N."/>
            <person name="Luecker S."/>
            <person name="Lage O.M."/>
            <person name="Pohl T."/>
            <person name="Merkel B.J."/>
            <person name="Hornburger P."/>
            <person name="Mueller R.-W."/>
            <person name="Bruemmer F."/>
            <person name="Labrenz M."/>
            <person name="Spormann A.M."/>
            <person name="Op den Camp H."/>
            <person name="Overmann J."/>
            <person name="Amann R."/>
            <person name="Jetten M.S.M."/>
            <person name="Mascher T."/>
            <person name="Medema M.H."/>
            <person name="Devos D.P."/>
            <person name="Kaster A.-K."/>
            <person name="Ovreas L."/>
            <person name="Rohde M."/>
            <person name="Galperin M.Y."/>
            <person name="Jogler C."/>
        </authorList>
    </citation>
    <scope>NUCLEOTIDE SEQUENCE [LARGE SCALE GENOMIC DNA]</scope>
    <source>
        <strain evidence="3 4">Mal48</strain>
    </source>
</reference>
<dbReference type="Gene3D" id="2.130.10.10">
    <property type="entry name" value="YVTN repeat-like/Quinoprotein amine dehydrogenase"/>
    <property type="match status" value="1"/>
</dbReference>
<evidence type="ECO:0000259" key="2">
    <source>
        <dbReference type="Pfam" id="PF13360"/>
    </source>
</evidence>
<feature type="domain" description="Pyrrolo-quinoline quinone repeat" evidence="2">
    <location>
        <begin position="310"/>
        <end position="371"/>
    </location>
</feature>
<dbReference type="Gene3D" id="2.40.10.480">
    <property type="match status" value="1"/>
</dbReference>
<feature type="chain" id="PRO_5021928280" evidence="1">
    <location>
        <begin position="24"/>
        <end position="414"/>
    </location>
</feature>
<dbReference type="EC" id="2.7.11.1" evidence="3"/>
<keyword evidence="4" id="KW-1185">Reference proteome</keyword>
<dbReference type="InterPro" id="IPR015943">
    <property type="entry name" value="WD40/YVTN_repeat-like_dom_sf"/>
</dbReference>
<protein>
    <submittedName>
        <fullName evidence="3">Serine/threonine-protein kinase AfsK</fullName>
        <ecNumber evidence="3">2.7.11.1</ecNumber>
    </submittedName>
</protein>
<dbReference type="PANTHER" id="PTHR34512">
    <property type="entry name" value="CELL SURFACE PROTEIN"/>
    <property type="match status" value="1"/>
</dbReference>
<keyword evidence="1" id="KW-0732">Signal</keyword>
<dbReference type="Proteomes" id="UP000315724">
    <property type="component" value="Chromosome"/>
</dbReference>
<dbReference type="GO" id="GO:0004674">
    <property type="term" value="F:protein serine/threonine kinase activity"/>
    <property type="evidence" value="ECO:0007669"/>
    <property type="project" value="UniProtKB-EC"/>
</dbReference>
<evidence type="ECO:0000313" key="4">
    <source>
        <dbReference type="Proteomes" id="UP000315724"/>
    </source>
</evidence>
<feature type="signal peptide" evidence="1">
    <location>
        <begin position="1"/>
        <end position="23"/>
    </location>
</feature>
<gene>
    <name evidence="3" type="primary">afsK_5</name>
    <name evidence="3" type="ORF">Mal48_39650</name>
</gene>
<dbReference type="EMBL" id="CP036267">
    <property type="protein sequence ID" value="QDT34693.1"/>
    <property type="molecule type" value="Genomic_DNA"/>
</dbReference>
<keyword evidence="3" id="KW-0808">Transferase</keyword>
<evidence type="ECO:0000313" key="3">
    <source>
        <dbReference type="EMBL" id="QDT34693.1"/>
    </source>
</evidence>
<dbReference type="InterPro" id="IPR018391">
    <property type="entry name" value="PQQ_b-propeller_rpt"/>
</dbReference>
<dbReference type="Pfam" id="PF13360">
    <property type="entry name" value="PQQ_2"/>
    <property type="match status" value="2"/>
</dbReference>
<dbReference type="SMART" id="SM00564">
    <property type="entry name" value="PQQ"/>
    <property type="match status" value="5"/>
</dbReference>
<proteinExistence type="predicted"/>
<organism evidence="3 4">
    <name type="scientific">Thalassoglobus polymorphus</name>
    <dbReference type="NCBI Taxonomy" id="2527994"/>
    <lineage>
        <taxon>Bacteria</taxon>
        <taxon>Pseudomonadati</taxon>
        <taxon>Planctomycetota</taxon>
        <taxon>Planctomycetia</taxon>
        <taxon>Planctomycetales</taxon>
        <taxon>Planctomycetaceae</taxon>
        <taxon>Thalassoglobus</taxon>
    </lineage>
</organism>
<feature type="domain" description="Pyrrolo-quinoline quinone repeat" evidence="2">
    <location>
        <begin position="90"/>
        <end position="295"/>
    </location>
</feature>
<dbReference type="SUPFAM" id="SSF50998">
    <property type="entry name" value="Quinoprotein alcohol dehydrogenase-like"/>
    <property type="match status" value="1"/>
</dbReference>
<sequence length="414" mass="45558" precursor="true">MRVDMKFSLCLAMLIICSQAAFADWKEFRGPTGQGEAPASKLPINWSATDNVLWKSKVDGLAWSSPVILRDKVFLTTAVETESEGHDLNLVCLNVNSGELLWEKTIIQQRSKAKVHKKNSHASPTPIIQDDRIYVHFGPYGTACTSLDGEVIWKQQLEYRPVHGNGGSPVLAGNVLIFCCDGGDQQFVVGLDKSTGEIRWKTDRDTEARKGFSFSTPLLIDAGGRAQVVCPGSDAVFSYDPQTGKEIWRVDYPGGFSVVPRPVFGQGLVFICTGFNTPSLLAIDPTGTGNVTETHLKWKITRKMPNSPSPLLVGEELYVVSDSGFATCIDAKTGEIHWQERIGGNYTASPMVANGKIYFQDEDGTTVVVNASKKFEEITRNSIGKDERTFASYAIEGDSLLLRSEHHLYRIGEK</sequence>
<keyword evidence="3" id="KW-0418">Kinase</keyword>
<dbReference type="PANTHER" id="PTHR34512:SF30">
    <property type="entry name" value="OUTER MEMBRANE PROTEIN ASSEMBLY FACTOR BAMB"/>
    <property type="match status" value="1"/>
</dbReference>
<dbReference type="KEGG" id="tpol:Mal48_39650"/>
<evidence type="ECO:0000256" key="1">
    <source>
        <dbReference type="SAM" id="SignalP"/>
    </source>
</evidence>
<dbReference type="AlphaFoldDB" id="A0A517QSU5"/>
<dbReference type="InterPro" id="IPR011047">
    <property type="entry name" value="Quinoprotein_ADH-like_sf"/>
</dbReference>
<name>A0A517QSU5_9PLAN</name>
<dbReference type="InterPro" id="IPR002372">
    <property type="entry name" value="PQQ_rpt_dom"/>
</dbReference>
<accession>A0A517QSU5</accession>